<dbReference type="AlphaFoldDB" id="A0A1F6DM18"/>
<accession>A0A1F6DM18</accession>
<proteinExistence type="predicted"/>
<evidence type="ECO:0000313" key="2">
    <source>
        <dbReference type="EMBL" id="OGG62330.1"/>
    </source>
</evidence>
<evidence type="ECO:0000313" key="3">
    <source>
        <dbReference type="Proteomes" id="UP000178532"/>
    </source>
</evidence>
<dbReference type="STRING" id="1798495.A3C19_03460"/>
<evidence type="ECO:0000256" key="1">
    <source>
        <dbReference type="SAM" id="MobiDB-lite"/>
    </source>
</evidence>
<protein>
    <submittedName>
        <fullName evidence="2">Uncharacterized protein</fullName>
    </submittedName>
</protein>
<feature type="region of interest" description="Disordered" evidence="1">
    <location>
        <begin position="1"/>
        <end position="48"/>
    </location>
</feature>
<organism evidence="2 3">
    <name type="scientific">Candidatus Kaiserbacteria bacterium RIFCSPHIGHO2_02_FULL_54_22</name>
    <dbReference type="NCBI Taxonomy" id="1798495"/>
    <lineage>
        <taxon>Bacteria</taxon>
        <taxon>Candidatus Kaiseribacteriota</taxon>
    </lineage>
</organism>
<name>A0A1F6DM18_9BACT</name>
<gene>
    <name evidence="2" type="ORF">A3C19_03460</name>
</gene>
<comment type="caution">
    <text evidence="2">The sequence shown here is derived from an EMBL/GenBank/DDBJ whole genome shotgun (WGS) entry which is preliminary data.</text>
</comment>
<sequence>MPPKQKFPEGTRPAPAEKTTNAPLSGKDGLAKLSESTSTVEGPKIKDILNTPEGKEKFKVKKIVIAGPPRSGKSCFREGAKQAIKNLPNAPYPLFITACPDGEGAWFQETMNKDPELAAKLKADYKSKFTPEFVKRVADSVSNLKLELNFIDIGGIITPENAQICKDANAALLLCGETSVEAGLPAEWKTFFSQLNIPVIAELYSDYYGKDDYVEGTGEDGVFRASVHHLERGENLGDREAIQNFARFVVNFEKIVNLYEKESKYTFGLLDPRPIDAAKTANKQIFANAKNGAIGIEMTLPQYLDQCTLGNIDPQHTDGDITKAAIDVVLDMPLPTEEVAMVTVRPDLDSLGSMALLSLRQKGLEVTDAVRERAKKISISDTFANGEWKPSALPDRNNIWAGVNDKDLSAIAALVMDFKVPVNQRIKVLEKWFETGEEPVEYRERVKKDRMSIVDALEKGDIKHSVVGNGEIAVVESRSGAGTAIGYSLAPTVVVTNPQFSFQGAEPIVKHTICQYKLGYVDLVAVLKELNEIEKGWGGSPTIIGSPQGVSSTIPQEKIVEIVSKHLLKT</sequence>
<reference evidence="2 3" key="1">
    <citation type="journal article" date="2016" name="Nat. Commun.">
        <title>Thousands of microbial genomes shed light on interconnected biogeochemical processes in an aquifer system.</title>
        <authorList>
            <person name="Anantharaman K."/>
            <person name="Brown C.T."/>
            <person name="Hug L.A."/>
            <person name="Sharon I."/>
            <person name="Castelle C.J."/>
            <person name="Probst A.J."/>
            <person name="Thomas B.C."/>
            <person name="Singh A."/>
            <person name="Wilkins M.J."/>
            <person name="Karaoz U."/>
            <person name="Brodie E.L."/>
            <person name="Williams K.H."/>
            <person name="Hubbard S.S."/>
            <person name="Banfield J.F."/>
        </authorList>
    </citation>
    <scope>NUCLEOTIDE SEQUENCE [LARGE SCALE GENOMIC DNA]</scope>
</reference>
<dbReference type="EMBL" id="MFLI01000008">
    <property type="protein sequence ID" value="OGG62330.1"/>
    <property type="molecule type" value="Genomic_DNA"/>
</dbReference>
<dbReference type="Proteomes" id="UP000178532">
    <property type="component" value="Unassembled WGS sequence"/>
</dbReference>